<dbReference type="AlphaFoldDB" id="A0A970B7C6"/>
<dbReference type="InterPro" id="IPR019468">
    <property type="entry name" value="AdenyloSucc_lyase_C"/>
</dbReference>
<dbReference type="PRINTS" id="PR00149">
    <property type="entry name" value="FUMRATELYASE"/>
</dbReference>
<dbReference type="NCBIfam" id="TIGR02426">
    <property type="entry name" value="protocat_pcaB"/>
    <property type="match status" value="1"/>
</dbReference>
<dbReference type="Pfam" id="PF10397">
    <property type="entry name" value="ADSL_C"/>
    <property type="match status" value="1"/>
</dbReference>
<dbReference type="EMBL" id="JAAVXB010000009">
    <property type="protein sequence ID" value="NKF23753.1"/>
    <property type="molecule type" value="Genomic_DNA"/>
</dbReference>
<dbReference type="InterPro" id="IPR020557">
    <property type="entry name" value="Fumarate_lyase_CS"/>
</dbReference>
<dbReference type="InterPro" id="IPR008948">
    <property type="entry name" value="L-Aspartase-like"/>
</dbReference>
<dbReference type="Gene3D" id="1.20.200.10">
    <property type="entry name" value="Fumarase/aspartase (Central domain)"/>
    <property type="match status" value="1"/>
</dbReference>
<dbReference type="InterPro" id="IPR022761">
    <property type="entry name" value="Fumarate_lyase_N"/>
</dbReference>
<dbReference type="SUPFAM" id="SSF48557">
    <property type="entry name" value="L-aspartase-like"/>
    <property type="match status" value="1"/>
</dbReference>
<sequence>MSIHDSLLGRTFVDNATRALLGDARRLDAMLAFEAALARAQSRCGLVPTSALAPIAAACDARHYDVAALGDAARLAGNLAIPLIKALTAEVKAHDADAARWVHWGATSQDVIDTGLVLQLRDVFDHVDAALARMIETLAALTRTHRRSVMAGRTWLQQAVPTTFGLKTAGWLDALLRHRARLHELRPRVLVLQFGGAAGTLASLGEHADAVSRALAAELQLGAAALPWHTQRDRIVEVGAWFGLLAGTLGKIARDLSLMMQTEVAEVFEPAGAGRGGSSAMPHKRNPVGCAVALAAAIRTPHLVATLYSAMAQEHERGLGNWPAEWETLPELIGLTGGSLAAMQDVLAGLDVDTARMRRNLDATHGLLFAERASMKLAEALGKSTAHHLVEQASKRVLAEQRPLRAVLGDDPQVAALLDDAALAALFDPLTTLGDNDAFIDRVLADVPASGHS</sequence>
<name>A0A970B7C6_9GAMM</name>
<organism evidence="4 5">
    <name type="scientific">Solimonas marina</name>
    <dbReference type="NCBI Taxonomy" id="2714601"/>
    <lineage>
        <taxon>Bacteria</taxon>
        <taxon>Pseudomonadati</taxon>
        <taxon>Pseudomonadota</taxon>
        <taxon>Gammaproteobacteria</taxon>
        <taxon>Nevskiales</taxon>
        <taxon>Nevskiaceae</taxon>
        <taxon>Solimonas</taxon>
    </lineage>
</organism>
<dbReference type="GO" id="GO:0019619">
    <property type="term" value="P:3,4-dihydroxybenzoate catabolic process"/>
    <property type="evidence" value="ECO:0007669"/>
    <property type="project" value="InterPro"/>
</dbReference>
<dbReference type="NCBIfam" id="NF006554">
    <property type="entry name" value="PRK09053.1"/>
    <property type="match status" value="1"/>
</dbReference>
<dbReference type="CDD" id="cd01597">
    <property type="entry name" value="pCLME"/>
    <property type="match status" value="1"/>
</dbReference>
<evidence type="ECO:0000256" key="2">
    <source>
        <dbReference type="NCBIfam" id="TIGR02426"/>
    </source>
</evidence>
<dbReference type="PANTHER" id="PTHR43172:SF2">
    <property type="entry name" value="ADENYLOSUCCINATE LYASE C-TERMINAL DOMAIN-CONTAINING PROTEIN"/>
    <property type="match status" value="1"/>
</dbReference>
<dbReference type="InterPro" id="IPR000362">
    <property type="entry name" value="Fumarate_lyase_fam"/>
</dbReference>
<dbReference type="Pfam" id="PF00206">
    <property type="entry name" value="Lyase_1"/>
    <property type="match status" value="1"/>
</dbReference>
<keyword evidence="4" id="KW-0413">Isomerase</keyword>
<comment type="caution">
    <text evidence="4">The sequence shown here is derived from an EMBL/GenBank/DDBJ whole genome shotgun (WGS) entry which is preliminary data.</text>
</comment>
<feature type="domain" description="Adenylosuccinate lyase C-terminal" evidence="3">
    <location>
        <begin position="365"/>
        <end position="444"/>
    </location>
</feature>
<proteinExistence type="inferred from homology"/>
<gene>
    <name evidence="4" type="ORF">G7Y82_15655</name>
</gene>
<evidence type="ECO:0000313" key="5">
    <source>
        <dbReference type="Proteomes" id="UP000653472"/>
    </source>
</evidence>
<dbReference type="InterPro" id="IPR012789">
    <property type="entry name" value="Protocat_PcaB-like"/>
</dbReference>
<accession>A0A970B7C6</accession>
<protein>
    <recommendedName>
        <fullName evidence="2">3-carboxy-cis,cis-muconate cycloisomerase</fullName>
        <ecNumber evidence="2">5.5.1.2</ecNumber>
    </recommendedName>
</protein>
<dbReference type="Gene3D" id="1.10.40.30">
    <property type="entry name" value="Fumarase/aspartase (C-terminal domain)"/>
    <property type="match status" value="1"/>
</dbReference>
<evidence type="ECO:0000259" key="3">
    <source>
        <dbReference type="SMART" id="SM00998"/>
    </source>
</evidence>
<reference evidence="4" key="1">
    <citation type="submission" date="2020-03" db="EMBL/GenBank/DDBJ databases">
        <title>Solimonas marina sp. nov., isolated from deep seawater of the Pacific Ocean.</title>
        <authorList>
            <person name="Liu X."/>
            <person name="Lai Q."/>
            <person name="Sun F."/>
            <person name="Gai Y."/>
            <person name="Li G."/>
            <person name="Shao Z."/>
        </authorList>
    </citation>
    <scope>NUCLEOTIDE SEQUENCE</scope>
    <source>
        <strain evidence="4">C16B3</strain>
    </source>
</reference>
<dbReference type="SMART" id="SM00998">
    <property type="entry name" value="ADSL_C"/>
    <property type="match status" value="1"/>
</dbReference>
<dbReference type="PROSITE" id="PS00163">
    <property type="entry name" value="FUMARATE_LYASES"/>
    <property type="match status" value="1"/>
</dbReference>
<dbReference type="PANTHER" id="PTHR43172">
    <property type="entry name" value="ADENYLOSUCCINATE LYASE"/>
    <property type="match status" value="1"/>
</dbReference>
<evidence type="ECO:0000313" key="4">
    <source>
        <dbReference type="EMBL" id="NKF23753.1"/>
    </source>
</evidence>
<keyword evidence="5" id="KW-1185">Reference proteome</keyword>
<dbReference type="FunFam" id="1.20.200.10:FF:000014">
    <property type="entry name" value="3-carboxy-cis,cis-muconate cycloisomerase"/>
    <property type="match status" value="1"/>
</dbReference>
<dbReference type="PRINTS" id="PR00145">
    <property type="entry name" value="ARGSUCLYASE"/>
</dbReference>
<evidence type="ECO:0000256" key="1">
    <source>
        <dbReference type="ARBA" id="ARBA00034772"/>
    </source>
</evidence>
<dbReference type="RefSeq" id="WP_168149071.1">
    <property type="nucleotide sequence ID" value="NZ_JAAVXB010000009.1"/>
</dbReference>
<dbReference type="GO" id="GO:0016829">
    <property type="term" value="F:lyase activity"/>
    <property type="evidence" value="ECO:0007669"/>
    <property type="project" value="UniProtKB-ARBA"/>
</dbReference>
<comment type="similarity">
    <text evidence="1">Belongs to the class-II fumarase/aspartase family.</text>
</comment>
<dbReference type="Proteomes" id="UP000653472">
    <property type="component" value="Unassembled WGS sequence"/>
</dbReference>
<dbReference type="EC" id="5.5.1.2" evidence="2"/>
<dbReference type="GO" id="GO:0047472">
    <property type="term" value="F:3-carboxy-cis,cis-muconate cycloisomerase activity"/>
    <property type="evidence" value="ECO:0007669"/>
    <property type="project" value="UniProtKB-UniRule"/>
</dbReference>